<dbReference type="InterPro" id="IPR049102">
    <property type="entry name" value="Gp67_N"/>
</dbReference>
<dbReference type="Gene3D" id="6.10.140.1800">
    <property type="match status" value="1"/>
</dbReference>
<keyword evidence="4" id="KW-1185">Reference proteome</keyword>
<organism evidence="3 4">
    <name type="scientific">Staphylococcus phage phiSA_BS1</name>
    <dbReference type="NCBI Taxonomy" id="2126734"/>
    <lineage>
        <taxon>Viruses</taxon>
        <taxon>Duplodnaviria</taxon>
        <taxon>Heunggongvirae</taxon>
        <taxon>Uroviricota</taxon>
        <taxon>Caudoviricetes</taxon>
        <taxon>Herelleviridae</taxon>
        <taxon>Twortvirinae</taxon>
        <taxon>Baoshanvirus</taxon>
        <taxon>Baoshanvirus BS1</taxon>
    </lineage>
</organism>
<dbReference type="Pfam" id="PF20881">
    <property type="entry name" value="G1_gp67_C"/>
    <property type="match status" value="1"/>
</dbReference>
<dbReference type="RefSeq" id="YP_009799547.1">
    <property type="nucleotide sequence ID" value="NC_047945.1"/>
</dbReference>
<protein>
    <submittedName>
        <fullName evidence="3">Uncharacterized protein</fullName>
    </submittedName>
</protein>
<evidence type="ECO:0000313" key="3">
    <source>
        <dbReference type="EMBL" id="AVP40451.1"/>
    </source>
</evidence>
<dbReference type="Pfam" id="PF20880">
    <property type="entry name" value="G1_gp67_N"/>
    <property type="match status" value="1"/>
</dbReference>
<dbReference type="Proteomes" id="UP000241797">
    <property type="component" value="Segment"/>
</dbReference>
<evidence type="ECO:0000259" key="1">
    <source>
        <dbReference type="Pfam" id="PF20880"/>
    </source>
</evidence>
<dbReference type="InterPro" id="IPR049103">
    <property type="entry name" value="Gp67_C"/>
</dbReference>
<name>A0A2P1MXZ5_9CAUD</name>
<evidence type="ECO:0000259" key="2">
    <source>
        <dbReference type="Pfam" id="PF20881"/>
    </source>
</evidence>
<evidence type="ECO:0000313" key="4">
    <source>
        <dbReference type="Proteomes" id="UP000241797"/>
    </source>
</evidence>
<accession>A0A2P1MXZ5</accession>
<proteinExistence type="predicted"/>
<dbReference type="KEGG" id="vg:54990036"/>
<reference evidence="3 4" key="1">
    <citation type="submission" date="2018-03" db="EMBL/GenBank/DDBJ databases">
        <title>Isolation, the biological characteristics and genomics of two new strains of lysate Staphylococcus aureus phage.</title>
        <authorList>
            <person name="Jin X."/>
            <person name="Zhang C."/>
        </authorList>
    </citation>
    <scope>NUCLEOTIDE SEQUENCE [LARGE SCALE GENOMIC DNA]</scope>
</reference>
<dbReference type="GeneID" id="54990036"/>
<feature type="domain" description="Gp67 N-terminal" evidence="1">
    <location>
        <begin position="13"/>
        <end position="70"/>
    </location>
</feature>
<sequence>MKLVIKDRENSYLKCRYKNSEDRIIKVNLDNLIEWYPLSLAYDLKISNTGDKIQLCRLTSTLPKHYKETDTYLVDEQDYTEYFTFDSVKEDNLKLKERAKEFGITFIDEDFDIEKVLTNFAKIRMIFEKVNLIVLDKYKETLNNKQLKRLIDNDLTTQIDRALSKSDETLNNAYDELGQLYNMTVIMKKIASIGKGIGYKDRLESLQYMLKD</sequence>
<feature type="domain" description="Gp67 C-terminal" evidence="2">
    <location>
        <begin position="92"/>
        <end position="192"/>
    </location>
</feature>
<dbReference type="EMBL" id="MH078572">
    <property type="protein sequence ID" value="AVP40451.1"/>
    <property type="molecule type" value="Genomic_DNA"/>
</dbReference>